<evidence type="ECO:0000313" key="1">
    <source>
        <dbReference type="EMBL" id="KAJ8015647.1"/>
    </source>
</evidence>
<comment type="caution">
    <text evidence="1">The sequence shown here is derived from an EMBL/GenBank/DDBJ whole genome shotgun (WGS) entry which is preliminary data.</text>
</comment>
<proteinExistence type="predicted"/>
<reference evidence="1" key="1">
    <citation type="submission" date="2021-05" db="EMBL/GenBank/DDBJ databases">
        <authorList>
            <person name="Pan Q."/>
            <person name="Jouanno E."/>
            <person name="Zahm M."/>
            <person name="Klopp C."/>
            <person name="Cabau C."/>
            <person name="Louis A."/>
            <person name="Berthelot C."/>
            <person name="Parey E."/>
            <person name="Roest Crollius H."/>
            <person name="Montfort J."/>
            <person name="Robinson-Rechavi M."/>
            <person name="Bouchez O."/>
            <person name="Lampietro C."/>
            <person name="Lopez Roques C."/>
            <person name="Donnadieu C."/>
            <person name="Postlethwait J."/>
            <person name="Bobe J."/>
            <person name="Dillon D."/>
            <person name="Chandos A."/>
            <person name="von Hippel F."/>
            <person name="Guiguen Y."/>
        </authorList>
    </citation>
    <scope>NUCLEOTIDE SEQUENCE</scope>
    <source>
        <strain evidence="1">YG-Jan2019</strain>
    </source>
</reference>
<accession>A0ACC2HI50</accession>
<gene>
    <name evidence="1" type="ORF">DPEC_G00028290</name>
</gene>
<protein>
    <submittedName>
        <fullName evidence="1">Uncharacterized protein</fullName>
    </submittedName>
</protein>
<organism evidence="1 2">
    <name type="scientific">Dallia pectoralis</name>
    <name type="common">Alaska blackfish</name>
    <dbReference type="NCBI Taxonomy" id="75939"/>
    <lineage>
        <taxon>Eukaryota</taxon>
        <taxon>Metazoa</taxon>
        <taxon>Chordata</taxon>
        <taxon>Craniata</taxon>
        <taxon>Vertebrata</taxon>
        <taxon>Euteleostomi</taxon>
        <taxon>Actinopterygii</taxon>
        <taxon>Neopterygii</taxon>
        <taxon>Teleostei</taxon>
        <taxon>Protacanthopterygii</taxon>
        <taxon>Esociformes</taxon>
        <taxon>Umbridae</taxon>
        <taxon>Dallia</taxon>
    </lineage>
</organism>
<sequence length="640" mass="70730">MNSASVAGAVVRIVLWPGQKSVCNVLTGVKPKDFSSSSSSSSCCCSRSSQAGSALLRSQCAPHCDPGGSLPSAHPEQRVKLAQNSCTPEVPGSRASVRWLSIVHCSFRLFSAAQSRAATGSSSNDEHPQVQSLPGVSMGAQAETQGARGDLRHSLASSSCRANLAERCLLRSPWRVATKKSFYRAHQAREREEANRHQKVLSSLTASRCDSLSGSLDWPLPPQGDEQQLRTVETMPQMNTSLQRRVVTSNDHMLPLHPLLPHTLHLRDTDRQVVIGSRKSGVVTSSSPLPVSALDCLDAERGCLADHQCKELYRTLEYCVSQEVQPVSEVRIKCQEAQSDLHNYPLLLMCQCHRGSRREEHCLKVYWKVRTHQGYDDLEESPYEDVPAELSPMASIVAEASSFPLDGQNVCLKAAQDCGLFEKCGALRSEYVLACTKRLPGSDHCNRQKCHRALRRFLERVPEEYSLGVLFCPCTDRLCGERRRKTIVPSCSYQVKDGIPPNCLYLQSFCRKDTFCRSRLADFQHNCQPSQSPSGCVRETGAACLKSYAGLIGTTMTPNYVSNSSMGVALWCTCDGSGNQWHDCLRIQHMFTKNRCLENSISSMGSSTPRPAESIPPSPPPWTMMSSATMLWSRVRKKRM</sequence>
<dbReference type="EMBL" id="CM055729">
    <property type="protein sequence ID" value="KAJ8015647.1"/>
    <property type="molecule type" value="Genomic_DNA"/>
</dbReference>
<keyword evidence="2" id="KW-1185">Reference proteome</keyword>
<evidence type="ECO:0000313" key="2">
    <source>
        <dbReference type="Proteomes" id="UP001157502"/>
    </source>
</evidence>
<name>A0ACC2HI50_DALPE</name>
<dbReference type="Proteomes" id="UP001157502">
    <property type="component" value="Chromosome 2"/>
</dbReference>